<evidence type="ECO:0000313" key="1">
    <source>
        <dbReference type="EMBL" id="KAL1373732.1"/>
    </source>
</evidence>
<proteinExistence type="predicted"/>
<gene>
    <name evidence="1" type="ORF">pipiens_018485</name>
</gene>
<protein>
    <submittedName>
        <fullName evidence="1">Uncharacterized protein</fullName>
    </submittedName>
</protein>
<reference evidence="1 2" key="1">
    <citation type="submission" date="2024-05" db="EMBL/GenBank/DDBJ databases">
        <title>Culex pipiens pipiens assembly and annotation.</title>
        <authorList>
            <person name="Alout H."/>
            <person name="Durand T."/>
        </authorList>
    </citation>
    <scope>NUCLEOTIDE SEQUENCE [LARGE SCALE GENOMIC DNA]</scope>
    <source>
        <strain evidence="1">HA-2024</strain>
        <tissue evidence="1">Whole body</tissue>
    </source>
</reference>
<organism evidence="1 2">
    <name type="scientific">Culex pipiens pipiens</name>
    <name type="common">Northern house mosquito</name>
    <dbReference type="NCBI Taxonomy" id="38569"/>
    <lineage>
        <taxon>Eukaryota</taxon>
        <taxon>Metazoa</taxon>
        <taxon>Ecdysozoa</taxon>
        <taxon>Arthropoda</taxon>
        <taxon>Hexapoda</taxon>
        <taxon>Insecta</taxon>
        <taxon>Pterygota</taxon>
        <taxon>Neoptera</taxon>
        <taxon>Endopterygota</taxon>
        <taxon>Diptera</taxon>
        <taxon>Nematocera</taxon>
        <taxon>Culicoidea</taxon>
        <taxon>Culicidae</taxon>
        <taxon>Culicinae</taxon>
        <taxon>Culicini</taxon>
        <taxon>Culex</taxon>
        <taxon>Culex</taxon>
    </lineage>
</organism>
<evidence type="ECO:0000313" key="2">
    <source>
        <dbReference type="Proteomes" id="UP001562425"/>
    </source>
</evidence>
<dbReference type="EMBL" id="JBEHCU010014038">
    <property type="protein sequence ID" value="KAL1373732.1"/>
    <property type="molecule type" value="Genomic_DNA"/>
</dbReference>
<comment type="caution">
    <text evidence="1">The sequence shown here is derived from an EMBL/GenBank/DDBJ whole genome shotgun (WGS) entry which is preliminary data.</text>
</comment>
<sequence length="375" mass="42558">MICAKVDYPLLDQLALYEGNMFWMFRADPKHRRNGTTVGGPVTYANCGREPKTLNVTMQTVDISDEGGDELLHLYLSAFKPTTSEDDVAQLVREFLDMEDSPKVQKLVPTGKDLSTLSFVSFKVSVHAKKCKVVSFSRSRDPLRFEYTMERRALDRVTSIKDIGMTVDRKKRFNEHIALTTAKAFAMLGFLKRNTAHFDDPFALKVLYVSLVRSVLEYAALVWAPYHVTHSTRLERVQRAFVSPPRHLTIYYQNIRGMRTKAEKLRLAVMSSDYDVVVLTETWLHGNILNSEFSANYKIFRLDRNTATSSAARGGGALVAVKSDLGAREVELANCERLEQLTVRINFHSFALFVCGIYVRPRTPPDVYTLHAESV</sequence>
<dbReference type="Proteomes" id="UP001562425">
    <property type="component" value="Unassembled WGS sequence"/>
</dbReference>
<dbReference type="PANTHER" id="PTHR33332">
    <property type="entry name" value="REVERSE TRANSCRIPTASE DOMAIN-CONTAINING PROTEIN"/>
    <property type="match status" value="1"/>
</dbReference>
<dbReference type="AlphaFoldDB" id="A0ABD1CBH4"/>
<dbReference type="Gene3D" id="3.60.10.10">
    <property type="entry name" value="Endonuclease/exonuclease/phosphatase"/>
    <property type="match status" value="1"/>
</dbReference>
<dbReference type="SUPFAM" id="SSF56219">
    <property type="entry name" value="DNase I-like"/>
    <property type="match status" value="1"/>
</dbReference>
<name>A0ABD1CBH4_CULPP</name>
<dbReference type="InterPro" id="IPR036691">
    <property type="entry name" value="Endo/exonu/phosph_ase_sf"/>
</dbReference>
<accession>A0ABD1CBH4</accession>
<keyword evidence="2" id="KW-1185">Reference proteome</keyword>